<keyword evidence="2" id="KW-1185">Reference proteome</keyword>
<dbReference type="Proteomes" id="UP000569329">
    <property type="component" value="Unassembled WGS sequence"/>
</dbReference>
<name>A0A839E7G7_9PSEU</name>
<organism evidence="1 2">
    <name type="scientific">Halosaccharopolyspora lacisalsi</name>
    <dbReference type="NCBI Taxonomy" id="1000566"/>
    <lineage>
        <taxon>Bacteria</taxon>
        <taxon>Bacillati</taxon>
        <taxon>Actinomycetota</taxon>
        <taxon>Actinomycetes</taxon>
        <taxon>Pseudonocardiales</taxon>
        <taxon>Pseudonocardiaceae</taxon>
        <taxon>Halosaccharopolyspora</taxon>
    </lineage>
</organism>
<proteinExistence type="predicted"/>
<dbReference type="AlphaFoldDB" id="A0A839E7G7"/>
<gene>
    <name evidence="1" type="ORF">FHX42_005262</name>
</gene>
<comment type="caution">
    <text evidence="1">The sequence shown here is derived from an EMBL/GenBank/DDBJ whole genome shotgun (WGS) entry which is preliminary data.</text>
</comment>
<evidence type="ECO:0000313" key="1">
    <source>
        <dbReference type="EMBL" id="MBA8827855.1"/>
    </source>
</evidence>
<dbReference type="EMBL" id="JACGWZ010000011">
    <property type="protein sequence ID" value="MBA8827855.1"/>
    <property type="molecule type" value="Genomic_DNA"/>
</dbReference>
<evidence type="ECO:0000313" key="2">
    <source>
        <dbReference type="Proteomes" id="UP000569329"/>
    </source>
</evidence>
<sequence length="89" mass="9542">MNAESETLNDYIAELADDIEIDADYSDTGEEDGGHYLIRLARAAQLARSQGKNRLANTIDDAIVSIGAVFTEAETLNADADYAAEQSSS</sequence>
<reference evidence="1 2" key="1">
    <citation type="submission" date="2020-07" db="EMBL/GenBank/DDBJ databases">
        <title>Sequencing the genomes of 1000 actinobacteria strains.</title>
        <authorList>
            <person name="Klenk H.-P."/>
        </authorList>
    </citation>
    <scope>NUCLEOTIDE SEQUENCE [LARGE SCALE GENOMIC DNA]</scope>
    <source>
        <strain evidence="1 2">DSM 45975</strain>
    </source>
</reference>
<accession>A0A839E7G7</accession>
<dbReference type="RefSeq" id="WP_182547008.1">
    <property type="nucleotide sequence ID" value="NZ_JACGWZ010000011.1"/>
</dbReference>
<protein>
    <submittedName>
        <fullName evidence="1">Uncharacterized protein</fullName>
    </submittedName>
</protein>